<evidence type="ECO:0000313" key="1">
    <source>
        <dbReference type="EMBL" id="KAL0334387.1"/>
    </source>
</evidence>
<proteinExistence type="predicted"/>
<dbReference type="PANTHER" id="PTHR42648:SF27">
    <property type="entry name" value="RNA-DIRECTED DNA POLYMERASE"/>
    <property type="match status" value="1"/>
</dbReference>
<dbReference type="InterPro" id="IPR036397">
    <property type="entry name" value="RNaseH_sf"/>
</dbReference>
<dbReference type="PANTHER" id="PTHR42648">
    <property type="entry name" value="TRANSPOSASE, PUTATIVE-RELATED"/>
    <property type="match status" value="1"/>
</dbReference>
<reference evidence="1" key="1">
    <citation type="submission" date="2020-06" db="EMBL/GenBank/DDBJ databases">
        <authorList>
            <person name="Li T."/>
            <person name="Hu X."/>
            <person name="Zhang T."/>
            <person name="Song X."/>
            <person name="Zhang H."/>
            <person name="Dai N."/>
            <person name="Sheng W."/>
            <person name="Hou X."/>
            <person name="Wei L."/>
        </authorList>
    </citation>
    <scope>NUCLEOTIDE SEQUENCE</scope>
    <source>
        <strain evidence="1">G01</strain>
        <tissue evidence="1">Leaf</tissue>
    </source>
</reference>
<sequence>MTKKPFVRQSRLVSDLLDLIYSDVCGPDTQARSGFTYFITFTDDHLRYDYVYLVKRKSKAFEKFKEFKLEIENQTGRNSKSFDWLKV</sequence>
<gene>
    <name evidence="1" type="ORF">Sangu_1594900</name>
</gene>
<dbReference type="InterPro" id="IPR012337">
    <property type="entry name" value="RNaseH-like_sf"/>
</dbReference>
<dbReference type="AlphaFoldDB" id="A0AAW2MSS4"/>
<dbReference type="GO" id="GO:0003676">
    <property type="term" value="F:nucleic acid binding"/>
    <property type="evidence" value="ECO:0007669"/>
    <property type="project" value="InterPro"/>
</dbReference>
<reference evidence="1" key="2">
    <citation type="journal article" date="2024" name="Plant">
        <title>Genomic evolution and insights into agronomic trait innovations of Sesamum species.</title>
        <authorList>
            <person name="Miao H."/>
            <person name="Wang L."/>
            <person name="Qu L."/>
            <person name="Liu H."/>
            <person name="Sun Y."/>
            <person name="Le M."/>
            <person name="Wang Q."/>
            <person name="Wei S."/>
            <person name="Zheng Y."/>
            <person name="Lin W."/>
            <person name="Duan Y."/>
            <person name="Cao H."/>
            <person name="Xiong S."/>
            <person name="Wang X."/>
            <person name="Wei L."/>
            <person name="Li C."/>
            <person name="Ma Q."/>
            <person name="Ju M."/>
            <person name="Zhao R."/>
            <person name="Li G."/>
            <person name="Mu C."/>
            <person name="Tian Q."/>
            <person name="Mei H."/>
            <person name="Zhang T."/>
            <person name="Gao T."/>
            <person name="Zhang H."/>
        </authorList>
    </citation>
    <scope>NUCLEOTIDE SEQUENCE</scope>
    <source>
        <strain evidence="1">G01</strain>
    </source>
</reference>
<organism evidence="1">
    <name type="scientific">Sesamum angustifolium</name>
    <dbReference type="NCBI Taxonomy" id="2727405"/>
    <lineage>
        <taxon>Eukaryota</taxon>
        <taxon>Viridiplantae</taxon>
        <taxon>Streptophyta</taxon>
        <taxon>Embryophyta</taxon>
        <taxon>Tracheophyta</taxon>
        <taxon>Spermatophyta</taxon>
        <taxon>Magnoliopsida</taxon>
        <taxon>eudicotyledons</taxon>
        <taxon>Gunneridae</taxon>
        <taxon>Pentapetalae</taxon>
        <taxon>asterids</taxon>
        <taxon>lamiids</taxon>
        <taxon>Lamiales</taxon>
        <taxon>Pedaliaceae</taxon>
        <taxon>Sesamum</taxon>
    </lineage>
</organism>
<name>A0AAW2MSS4_9LAMI</name>
<comment type="caution">
    <text evidence="1">The sequence shown here is derived from an EMBL/GenBank/DDBJ whole genome shotgun (WGS) entry which is preliminary data.</text>
</comment>
<protein>
    <submittedName>
        <fullName evidence="1">Retrovirus-related Pol polyprotein from transposon TNT 1-94</fullName>
    </submittedName>
</protein>
<feature type="non-terminal residue" evidence="1">
    <location>
        <position position="87"/>
    </location>
</feature>
<dbReference type="EMBL" id="JACGWK010000009">
    <property type="protein sequence ID" value="KAL0334387.1"/>
    <property type="molecule type" value="Genomic_DNA"/>
</dbReference>
<dbReference type="InterPro" id="IPR039537">
    <property type="entry name" value="Retrotran_Ty1/copia-like"/>
</dbReference>
<dbReference type="SUPFAM" id="SSF53098">
    <property type="entry name" value="Ribonuclease H-like"/>
    <property type="match status" value="1"/>
</dbReference>
<dbReference type="Gene3D" id="3.30.420.10">
    <property type="entry name" value="Ribonuclease H-like superfamily/Ribonuclease H"/>
    <property type="match status" value="1"/>
</dbReference>
<accession>A0AAW2MSS4</accession>